<dbReference type="InterPro" id="IPR035647">
    <property type="entry name" value="EFG_III/V"/>
</dbReference>
<dbReference type="Gene3D" id="3.30.230.10">
    <property type="match status" value="1"/>
</dbReference>
<keyword evidence="3" id="KW-0963">Cytoplasm</keyword>
<dbReference type="Gene3D" id="3.30.70.240">
    <property type="match status" value="1"/>
</dbReference>
<dbReference type="CDD" id="cd16268">
    <property type="entry name" value="EF2_II"/>
    <property type="match status" value="1"/>
</dbReference>
<dbReference type="EMBL" id="KP869713">
    <property type="protein sequence ID" value="AKC94984.1"/>
    <property type="molecule type" value="Genomic_DNA"/>
</dbReference>
<keyword evidence="9" id="KW-0251">Elongation factor</keyword>
<dbReference type="PANTHER" id="PTHR42908">
    <property type="entry name" value="TRANSLATION ELONGATION FACTOR-RELATED"/>
    <property type="match status" value="1"/>
</dbReference>
<feature type="domain" description="Tr-type G" evidence="8">
    <location>
        <begin position="17"/>
        <end position="232"/>
    </location>
</feature>
<organism evidence="9">
    <name type="scientific">uncultured organism</name>
    <dbReference type="NCBI Taxonomy" id="155900"/>
    <lineage>
        <taxon>unclassified sequences</taxon>
        <taxon>environmental samples</taxon>
    </lineage>
</organism>
<dbReference type="Gene3D" id="2.40.30.10">
    <property type="entry name" value="Translation factors"/>
    <property type="match status" value="1"/>
</dbReference>
<dbReference type="Pfam" id="PF00679">
    <property type="entry name" value="EFG_C"/>
    <property type="match status" value="1"/>
</dbReference>
<dbReference type="AlphaFoldDB" id="A0A0F6PYQ2"/>
<proteinExistence type="predicted"/>
<dbReference type="Gene3D" id="3.90.1430.10">
    <property type="entry name" value="Yeast translation eEF2 (G' domain)"/>
    <property type="match status" value="1"/>
</dbReference>
<dbReference type="Gene3D" id="3.30.70.870">
    <property type="entry name" value="Elongation Factor G (Translational Gtpase), domain 3"/>
    <property type="match status" value="1"/>
</dbReference>
<reference evidence="9" key="1">
    <citation type="journal article" date="2015" name="Nature">
        <title>Complex archaea that bridge the gap between prokaryotes and eukaryotes.</title>
        <authorList>
            <person name="Spang A."/>
            <person name="Saw J.H."/>
            <person name="Jorgensen S.L."/>
            <person name="Zaremba-Niedzwiedzka K."/>
            <person name="Martijn J."/>
            <person name="Lind A.E."/>
            <person name="van Eijk R."/>
            <person name="Schleper C."/>
            <person name="Guy L."/>
            <person name="Ettema T.J."/>
        </authorList>
    </citation>
    <scope>NUCLEOTIDE SEQUENCE</scope>
</reference>
<dbReference type="FunFam" id="3.40.50.300:FF:000058">
    <property type="entry name" value="Translation elongation factor 2"/>
    <property type="match status" value="1"/>
</dbReference>
<dbReference type="PRINTS" id="PR00315">
    <property type="entry name" value="ELONGATNFCT"/>
</dbReference>
<comment type="function">
    <text evidence="7">Catalyzes the GTP-dependent ribosomal translocation step during translation elongation. During this step, the ribosome changes from the pre-translocational (PRE) to the post-translocational (POST) state as the newly formed A-site-bound peptidyl-tRNA and P-site-bound deacylated tRNA move to the P and E sites, respectively. Catalyzes the coordinated movement of the two tRNA molecules, the mRNA and conformational changes in the ribosome.</text>
</comment>
<comment type="subcellular location">
    <subcellularLocation>
        <location evidence="1">Cytoplasm</location>
    </subcellularLocation>
</comment>
<dbReference type="PROSITE" id="PS51722">
    <property type="entry name" value="G_TR_2"/>
    <property type="match status" value="1"/>
</dbReference>
<accession>A0A0F6PYQ2</accession>
<dbReference type="CDD" id="cd01885">
    <property type="entry name" value="EF2"/>
    <property type="match status" value="1"/>
</dbReference>
<evidence type="ECO:0000256" key="7">
    <source>
        <dbReference type="ARBA" id="ARBA00024731"/>
    </source>
</evidence>
<keyword evidence="4" id="KW-0547">Nucleotide-binding</keyword>
<dbReference type="InterPro" id="IPR027417">
    <property type="entry name" value="P-loop_NTPase"/>
</dbReference>
<dbReference type="Gene3D" id="3.40.50.300">
    <property type="entry name" value="P-loop containing nucleotide triphosphate hydrolases"/>
    <property type="match status" value="1"/>
</dbReference>
<dbReference type="InterPro" id="IPR000640">
    <property type="entry name" value="EFG_V-like"/>
</dbReference>
<evidence type="ECO:0000259" key="8">
    <source>
        <dbReference type="PROSITE" id="PS51722"/>
    </source>
</evidence>
<dbReference type="InterPro" id="IPR053905">
    <property type="entry name" value="EF-G-like_DII"/>
</dbReference>
<dbReference type="Pfam" id="PF22042">
    <property type="entry name" value="EF-G_D2"/>
    <property type="match status" value="1"/>
</dbReference>
<dbReference type="InterPro" id="IPR041095">
    <property type="entry name" value="EFG_II"/>
</dbReference>
<dbReference type="InterPro" id="IPR005517">
    <property type="entry name" value="Transl_elong_EFG/EF2_IV"/>
</dbReference>
<evidence type="ECO:0000256" key="3">
    <source>
        <dbReference type="ARBA" id="ARBA00022490"/>
    </source>
</evidence>
<dbReference type="GO" id="GO:0005525">
    <property type="term" value="F:GTP binding"/>
    <property type="evidence" value="ECO:0007669"/>
    <property type="project" value="UniProtKB-KW"/>
</dbReference>
<dbReference type="NCBIfam" id="TIGR00231">
    <property type="entry name" value="small_GTP"/>
    <property type="match status" value="1"/>
</dbReference>
<dbReference type="CDD" id="cd16261">
    <property type="entry name" value="EF2_snRNP_III"/>
    <property type="match status" value="1"/>
</dbReference>
<dbReference type="FunFam" id="3.30.70.870:FF:000002">
    <property type="entry name" value="Translation elongation factor 2"/>
    <property type="match status" value="1"/>
</dbReference>
<dbReference type="SMART" id="SM00889">
    <property type="entry name" value="EFG_IV"/>
    <property type="match status" value="1"/>
</dbReference>
<dbReference type="SMART" id="SM00838">
    <property type="entry name" value="EFG_C"/>
    <property type="match status" value="1"/>
</dbReference>
<protein>
    <recommendedName>
        <fullName evidence="2">Elongation factor 2</fullName>
    </recommendedName>
</protein>
<dbReference type="SUPFAM" id="SSF54211">
    <property type="entry name" value="Ribosomal protein S5 domain 2-like"/>
    <property type="match status" value="1"/>
</dbReference>
<dbReference type="GO" id="GO:0003924">
    <property type="term" value="F:GTPase activity"/>
    <property type="evidence" value="ECO:0007669"/>
    <property type="project" value="InterPro"/>
</dbReference>
<evidence type="ECO:0000256" key="5">
    <source>
        <dbReference type="ARBA" id="ARBA00022917"/>
    </source>
</evidence>
<dbReference type="SUPFAM" id="SSF50447">
    <property type="entry name" value="Translation proteins"/>
    <property type="match status" value="1"/>
</dbReference>
<dbReference type="CDD" id="cd04096">
    <property type="entry name" value="eEF2_snRNP_like_C"/>
    <property type="match status" value="1"/>
</dbReference>
<dbReference type="SUPFAM" id="SSF52540">
    <property type="entry name" value="P-loop containing nucleoside triphosphate hydrolases"/>
    <property type="match status" value="1"/>
</dbReference>
<dbReference type="SUPFAM" id="SSF54980">
    <property type="entry name" value="EF-G C-terminal domain-like"/>
    <property type="match status" value="2"/>
</dbReference>
<dbReference type="Pfam" id="PF00009">
    <property type="entry name" value="GTP_EFTU"/>
    <property type="match status" value="1"/>
</dbReference>
<dbReference type="PANTHER" id="PTHR42908:SF3">
    <property type="entry name" value="ELONGATION FACTOR-LIKE GTPASE 1"/>
    <property type="match status" value="1"/>
</dbReference>
<evidence type="ECO:0000256" key="6">
    <source>
        <dbReference type="ARBA" id="ARBA00023134"/>
    </source>
</evidence>
<dbReference type="InterPro" id="IPR005225">
    <property type="entry name" value="Small_GTP-bd"/>
</dbReference>
<dbReference type="Pfam" id="PF14492">
    <property type="entry name" value="EFG_III"/>
    <property type="match status" value="1"/>
</dbReference>
<dbReference type="InterPro" id="IPR014721">
    <property type="entry name" value="Ribsml_uS5_D2-typ_fold_subgr"/>
</dbReference>
<dbReference type="CDD" id="cd01681">
    <property type="entry name" value="aeEF2_snRNP_like_IV"/>
    <property type="match status" value="1"/>
</dbReference>
<dbReference type="InterPro" id="IPR020568">
    <property type="entry name" value="Ribosomal_Su5_D2-typ_SF"/>
</dbReference>
<name>A0A0F6PYQ2_9ZZZZ</name>
<evidence type="ECO:0000256" key="4">
    <source>
        <dbReference type="ARBA" id="ARBA00022741"/>
    </source>
</evidence>
<dbReference type="InterPro" id="IPR000795">
    <property type="entry name" value="T_Tr_GTP-bd_dom"/>
</dbReference>
<dbReference type="Pfam" id="PF03764">
    <property type="entry name" value="EFG_IV"/>
    <property type="match status" value="1"/>
</dbReference>
<dbReference type="InterPro" id="IPR031157">
    <property type="entry name" value="G_TR_CS"/>
</dbReference>
<evidence type="ECO:0000313" key="9">
    <source>
        <dbReference type="EMBL" id="AKC94984.1"/>
    </source>
</evidence>
<evidence type="ECO:0000256" key="2">
    <source>
        <dbReference type="ARBA" id="ARBA00017891"/>
    </source>
</evidence>
<keyword evidence="5" id="KW-0648">Protein biosynthesis</keyword>
<dbReference type="InterPro" id="IPR009000">
    <property type="entry name" value="Transl_B-barrel_sf"/>
</dbReference>
<evidence type="ECO:0000256" key="1">
    <source>
        <dbReference type="ARBA" id="ARBA00004496"/>
    </source>
</evidence>
<dbReference type="GO" id="GO:1990904">
    <property type="term" value="C:ribonucleoprotein complex"/>
    <property type="evidence" value="ECO:0007669"/>
    <property type="project" value="TreeGrafter"/>
</dbReference>
<keyword evidence="6" id="KW-0342">GTP-binding</keyword>
<dbReference type="PROSITE" id="PS00301">
    <property type="entry name" value="G_TR_1"/>
    <property type="match status" value="1"/>
</dbReference>
<sequence>MARFTVEEAEKLMMDRKYVRNLGIIAHIDHGKSTLADSLLAASGLVKDDIAGRARATDTREDEQERGITIKTTGISLHHIYKGGNKIPEGNYLINLQDTPGHVDFSGEVTAALRVVDGALVVVDAVESVMVQTETVVSQALQEHVRPVLYINKVDRLITEMRLKPEDAYEQFKKIIDQFNTLIQTYAPTEFKKEWQVDPLKGSVCFGSAMHRFGLSIPALAEIWSKQLNKPVDVLIPFLWQKTNFVKGVLGPIYDIYQKTEEGKTDELKAVVEKLKLKVPDETWIKNPKQIAKTILEQWQPVEKAVLDMAVKFCPSPIKAQKNIEDNGSGRMKGAWDGDFESDLGKSMLTCDENGPLMISLSKMFLQRAKRVVAIGRIFSGSIKQGDKVTVFLPGYNPNNPKERNFTTNVQQVSILMGKDAEPVGKVIAGNIVALVGLRGAVSSATVSSEETLIPFKSLTFAVEPVVTIALETKNPKELPKLVEGMKLIELVDPSLKTKIDEETGEYLLSGTGELHLEIAIKDLQDMQKLDVKQSEPIITFRESCEGTSPKPALAKSPNKHNRLFVTAKVLEEGIIDAIENKMITPYTDSKKVAAILRDEGGWETQISRKLWGMGGAGGADDGPNVFVDGTKGVQYLREVKDYIVQGMRWATSEGPIMGEPMFGVRFDINDCSLHEDPIHRGIGQMMGVGRNSSFGALLSAQPIIKEPIYKIQITVPEKHLGAVYKVLSKRRGKINETIQKEGTPMNIISGEIPVSESLGINTELRSETSGFAFSQLIFSHYERVPGNLYKLEEEGGGLARKFVEQVRKRKGYTKIAPPPAEDYIDRM</sequence>